<comment type="caution">
    <text evidence="2">The sequence shown here is derived from an EMBL/GenBank/DDBJ whole genome shotgun (WGS) entry which is preliminary data.</text>
</comment>
<organism evidence="2 3">
    <name type="scientific">Stichopus japonicus</name>
    <name type="common">Sea cucumber</name>
    <dbReference type="NCBI Taxonomy" id="307972"/>
    <lineage>
        <taxon>Eukaryota</taxon>
        <taxon>Metazoa</taxon>
        <taxon>Echinodermata</taxon>
        <taxon>Eleutherozoa</taxon>
        <taxon>Echinozoa</taxon>
        <taxon>Holothuroidea</taxon>
        <taxon>Aspidochirotacea</taxon>
        <taxon>Aspidochirotida</taxon>
        <taxon>Stichopodidae</taxon>
        <taxon>Apostichopus</taxon>
    </lineage>
</organism>
<protein>
    <submittedName>
        <fullName evidence="2">Uncharacterized protein</fullName>
    </submittedName>
</protein>
<sequence>MTYSVTAIIERTKISKLTLSKSPKAFSLTPSKHPNHPPRPQSGTSVGQSSVTTLQRCRNTNSSASTSTCDRHICDYINIVDPDDGREENDEVLNAVIEESLLEVQDTSDQPSLDARLQESLENFQKAKMLEAPMIVVVRRRKVLSLLMQHVPDMGIFEGTSPQLYLTHSINHLNRGLYRVAGQFIAWSLLHGGPGCPVFHPVVYNMMCDAQGTSEEKLKIRDVTDEEVVQNLQMISDSTTQEDMDRVVENVGQWAAGRGCPEIFGAKVADKDNIIQRLLQQHVFYGCKAAIDQLQEGLGSVGGLWDLCKAQSRPYKKLFVAGISSPLTYMGMKKLFTINWVDDVDRRVEKEEEEDTVYCWEQFLRQSERGECSMVIGGTEQLPPPSLAQPRIEVCVRSRCGATDWIPQTVGNKLFYTGSRKEEFPYIINLWTGTPFTQRNF</sequence>
<dbReference type="OrthoDB" id="8957740at2759"/>
<keyword evidence="3" id="KW-1185">Reference proteome</keyword>
<dbReference type="AlphaFoldDB" id="A0A2G8KGI8"/>
<dbReference type="GO" id="GO:0004842">
    <property type="term" value="F:ubiquitin-protein transferase activity"/>
    <property type="evidence" value="ECO:0007669"/>
    <property type="project" value="InterPro"/>
</dbReference>
<proteinExistence type="predicted"/>
<feature type="compositionally biased region" description="Low complexity" evidence="1">
    <location>
        <begin position="41"/>
        <end position="53"/>
    </location>
</feature>
<feature type="compositionally biased region" description="Polar residues" evidence="1">
    <location>
        <begin position="54"/>
        <end position="66"/>
    </location>
</feature>
<evidence type="ECO:0000313" key="3">
    <source>
        <dbReference type="Proteomes" id="UP000230750"/>
    </source>
</evidence>
<dbReference type="STRING" id="307972.A0A2G8KGI8"/>
<dbReference type="Proteomes" id="UP000230750">
    <property type="component" value="Unassembled WGS sequence"/>
</dbReference>
<evidence type="ECO:0000313" key="2">
    <source>
        <dbReference type="EMBL" id="PIK47114.1"/>
    </source>
</evidence>
<dbReference type="SUPFAM" id="SSF56204">
    <property type="entry name" value="Hect, E3 ligase catalytic domain"/>
    <property type="match status" value="1"/>
</dbReference>
<name>A0A2G8KGI8_STIJA</name>
<gene>
    <name evidence="2" type="ORF">BSL78_16010</name>
</gene>
<dbReference type="InterPro" id="IPR035983">
    <property type="entry name" value="Hect_E3_ubiquitin_ligase"/>
</dbReference>
<accession>A0A2G8KGI8</accession>
<feature type="region of interest" description="Disordered" evidence="1">
    <location>
        <begin position="25"/>
        <end position="66"/>
    </location>
</feature>
<evidence type="ECO:0000256" key="1">
    <source>
        <dbReference type="SAM" id="MobiDB-lite"/>
    </source>
</evidence>
<dbReference type="EMBL" id="MRZV01000600">
    <property type="protein sequence ID" value="PIK47114.1"/>
    <property type="molecule type" value="Genomic_DNA"/>
</dbReference>
<reference evidence="2 3" key="1">
    <citation type="journal article" date="2017" name="PLoS Biol.">
        <title>The sea cucumber genome provides insights into morphological evolution and visceral regeneration.</title>
        <authorList>
            <person name="Zhang X."/>
            <person name="Sun L."/>
            <person name="Yuan J."/>
            <person name="Sun Y."/>
            <person name="Gao Y."/>
            <person name="Zhang L."/>
            <person name="Li S."/>
            <person name="Dai H."/>
            <person name="Hamel J.F."/>
            <person name="Liu C."/>
            <person name="Yu Y."/>
            <person name="Liu S."/>
            <person name="Lin W."/>
            <person name="Guo K."/>
            <person name="Jin S."/>
            <person name="Xu P."/>
            <person name="Storey K.B."/>
            <person name="Huan P."/>
            <person name="Zhang T."/>
            <person name="Zhou Y."/>
            <person name="Zhang J."/>
            <person name="Lin C."/>
            <person name="Li X."/>
            <person name="Xing L."/>
            <person name="Huo D."/>
            <person name="Sun M."/>
            <person name="Wang L."/>
            <person name="Mercier A."/>
            <person name="Li F."/>
            <person name="Yang H."/>
            <person name="Xiang J."/>
        </authorList>
    </citation>
    <scope>NUCLEOTIDE SEQUENCE [LARGE SCALE GENOMIC DNA]</scope>
    <source>
        <strain evidence="2">Shaxun</strain>
        <tissue evidence="2">Muscle</tissue>
    </source>
</reference>